<keyword evidence="1" id="KW-1133">Transmembrane helix</keyword>
<feature type="transmembrane region" description="Helical" evidence="1">
    <location>
        <begin position="38"/>
        <end position="62"/>
    </location>
</feature>
<keyword evidence="1" id="KW-0472">Membrane</keyword>
<dbReference type="Proteomes" id="UP001295423">
    <property type="component" value="Unassembled WGS sequence"/>
</dbReference>
<organism evidence="2 3">
    <name type="scientific">Cylindrotheca closterium</name>
    <dbReference type="NCBI Taxonomy" id="2856"/>
    <lineage>
        <taxon>Eukaryota</taxon>
        <taxon>Sar</taxon>
        <taxon>Stramenopiles</taxon>
        <taxon>Ochrophyta</taxon>
        <taxon>Bacillariophyta</taxon>
        <taxon>Bacillariophyceae</taxon>
        <taxon>Bacillariophycidae</taxon>
        <taxon>Bacillariales</taxon>
        <taxon>Bacillariaceae</taxon>
        <taxon>Cylindrotheca</taxon>
    </lineage>
</organism>
<dbReference type="EMBL" id="CAKOGP040002280">
    <property type="protein sequence ID" value="CAJ1966409.1"/>
    <property type="molecule type" value="Genomic_DNA"/>
</dbReference>
<evidence type="ECO:0000256" key="1">
    <source>
        <dbReference type="SAM" id="Phobius"/>
    </source>
</evidence>
<comment type="caution">
    <text evidence="2">The sequence shown here is derived from an EMBL/GenBank/DDBJ whole genome shotgun (WGS) entry which is preliminary data.</text>
</comment>
<sequence length="161" mass="17783">MTKPQEDNQESTTEYEAHSGVEERQGHLLFGFICDMRIAVVFVNVFNIFAISVGIIITGFQFKTFSAAWYAFENGFLGIALSIVGALGALNYVLWMVGAATAGFAIGLLIDLFGLHLIGIVVGALVLYPHAFLAYEIHEGIMSKETYTREEHIVENDFIKV</sequence>
<gene>
    <name evidence="2" type="ORF">CYCCA115_LOCUS21993</name>
</gene>
<accession>A0AAD2G9N8</accession>
<proteinExistence type="predicted"/>
<feature type="transmembrane region" description="Helical" evidence="1">
    <location>
        <begin position="74"/>
        <end position="98"/>
    </location>
</feature>
<evidence type="ECO:0000313" key="2">
    <source>
        <dbReference type="EMBL" id="CAJ1966409.1"/>
    </source>
</evidence>
<dbReference type="AlphaFoldDB" id="A0AAD2G9N8"/>
<feature type="transmembrane region" description="Helical" evidence="1">
    <location>
        <begin position="104"/>
        <end position="128"/>
    </location>
</feature>
<keyword evidence="3" id="KW-1185">Reference proteome</keyword>
<protein>
    <submittedName>
        <fullName evidence="2">Uncharacterized protein</fullName>
    </submittedName>
</protein>
<evidence type="ECO:0000313" key="3">
    <source>
        <dbReference type="Proteomes" id="UP001295423"/>
    </source>
</evidence>
<name>A0AAD2G9N8_9STRA</name>
<keyword evidence="1" id="KW-0812">Transmembrane</keyword>
<reference evidence="2" key="1">
    <citation type="submission" date="2023-08" db="EMBL/GenBank/DDBJ databases">
        <authorList>
            <person name="Audoor S."/>
            <person name="Bilcke G."/>
        </authorList>
    </citation>
    <scope>NUCLEOTIDE SEQUENCE</scope>
</reference>